<dbReference type="InterPro" id="IPR004360">
    <property type="entry name" value="Glyas_Fos-R_dOase_dom"/>
</dbReference>
<keyword evidence="3" id="KW-1185">Reference proteome</keyword>
<evidence type="ECO:0000313" key="3">
    <source>
        <dbReference type="Proteomes" id="UP001629392"/>
    </source>
</evidence>
<sequence>MNISKLAHYSIRTTDLPASLKFYTEVIGLRNGWRPPFNFPGHWLYLDEKDGLEGDQGSVHLIGVDPVDPSGLIEAMGDRDIESLHGSGAVDHIAFFAVNLPEVRETLTRLGVPYRERTVPTLKVHQMFLEDPSGLVVELNFPFLDENEGADA</sequence>
<dbReference type="Gene3D" id="3.10.180.10">
    <property type="entry name" value="2,3-Dihydroxybiphenyl 1,2-Dioxygenase, domain 1"/>
    <property type="match status" value="1"/>
</dbReference>
<name>A0ABW9ER67_9BURK</name>
<dbReference type="EMBL" id="JAQQCL010000047">
    <property type="protein sequence ID" value="MFM0721526.1"/>
    <property type="molecule type" value="Genomic_DNA"/>
</dbReference>
<dbReference type="PROSITE" id="PS51819">
    <property type="entry name" value="VOC"/>
    <property type="match status" value="1"/>
</dbReference>
<dbReference type="InterPro" id="IPR029068">
    <property type="entry name" value="Glyas_Bleomycin-R_OHBP_Dase"/>
</dbReference>
<gene>
    <name evidence="2" type="ORF">PQQ73_35095</name>
</gene>
<feature type="domain" description="VOC" evidence="1">
    <location>
        <begin position="5"/>
        <end position="142"/>
    </location>
</feature>
<reference evidence="2 3" key="1">
    <citation type="journal article" date="2024" name="Chem. Sci.">
        <title>Discovery of megapolipeptins by genome mining of a Burkholderiales bacteria collection.</title>
        <authorList>
            <person name="Paulo B.S."/>
            <person name="Recchia M.J.J."/>
            <person name="Lee S."/>
            <person name="Fergusson C.H."/>
            <person name="Romanowski S.B."/>
            <person name="Hernandez A."/>
            <person name="Krull N."/>
            <person name="Liu D.Y."/>
            <person name="Cavanagh H."/>
            <person name="Bos A."/>
            <person name="Gray C.A."/>
            <person name="Murphy B.T."/>
            <person name="Linington R.G."/>
            <person name="Eustaquio A.S."/>
        </authorList>
    </citation>
    <scope>NUCLEOTIDE SEQUENCE [LARGE SCALE GENOMIC DNA]</scope>
    <source>
        <strain evidence="2 3">RL17-350-BIC-E</strain>
    </source>
</reference>
<proteinExistence type="predicted"/>
<protein>
    <submittedName>
        <fullName evidence="2">VOC family protein</fullName>
    </submittedName>
</protein>
<dbReference type="PANTHER" id="PTHR46142">
    <property type="match status" value="1"/>
</dbReference>
<evidence type="ECO:0000259" key="1">
    <source>
        <dbReference type="PROSITE" id="PS51819"/>
    </source>
</evidence>
<organism evidence="2 3">
    <name type="scientific">Paraburkholderia strydomiana</name>
    <dbReference type="NCBI Taxonomy" id="1245417"/>
    <lineage>
        <taxon>Bacteria</taxon>
        <taxon>Pseudomonadati</taxon>
        <taxon>Pseudomonadota</taxon>
        <taxon>Betaproteobacteria</taxon>
        <taxon>Burkholderiales</taxon>
        <taxon>Burkholderiaceae</taxon>
        <taxon>Paraburkholderia</taxon>
    </lineage>
</organism>
<dbReference type="InterPro" id="IPR037523">
    <property type="entry name" value="VOC_core"/>
</dbReference>
<dbReference type="PANTHER" id="PTHR46142:SF3">
    <property type="entry name" value="F18B13.24 PROTEIN"/>
    <property type="match status" value="1"/>
</dbReference>
<accession>A0ABW9ER67</accession>
<evidence type="ECO:0000313" key="2">
    <source>
        <dbReference type="EMBL" id="MFM0721526.1"/>
    </source>
</evidence>
<dbReference type="RefSeq" id="WP_408149893.1">
    <property type="nucleotide sequence ID" value="NZ_JAQQCL010000047.1"/>
</dbReference>
<dbReference type="Proteomes" id="UP001629392">
    <property type="component" value="Unassembled WGS sequence"/>
</dbReference>
<comment type="caution">
    <text evidence="2">The sequence shown here is derived from an EMBL/GenBank/DDBJ whole genome shotgun (WGS) entry which is preliminary data.</text>
</comment>
<dbReference type="SUPFAM" id="SSF54593">
    <property type="entry name" value="Glyoxalase/Bleomycin resistance protein/Dihydroxybiphenyl dioxygenase"/>
    <property type="match status" value="1"/>
</dbReference>
<dbReference type="Pfam" id="PF00903">
    <property type="entry name" value="Glyoxalase"/>
    <property type="match status" value="1"/>
</dbReference>